<gene>
    <name evidence="2" type="ORF">CROQUDRAFT_279631</name>
</gene>
<evidence type="ECO:0000313" key="2">
    <source>
        <dbReference type="EMBL" id="KAG0141650.1"/>
    </source>
</evidence>
<dbReference type="AlphaFoldDB" id="A0A9P6NDB1"/>
<reference evidence="2" key="1">
    <citation type="submission" date="2013-11" db="EMBL/GenBank/DDBJ databases">
        <title>Genome sequence of the fusiform rust pathogen reveals effectors for host alternation and coevolution with pine.</title>
        <authorList>
            <consortium name="DOE Joint Genome Institute"/>
            <person name="Smith K."/>
            <person name="Pendleton A."/>
            <person name="Kubisiak T."/>
            <person name="Anderson C."/>
            <person name="Salamov A."/>
            <person name="Aerts A."/>
            <person name="Riley R."/>
            <person name="Clum A."/>
            <person name="Lindquist E."/>
            <person name="Ence D."/>
            <person name="Campbell M."/>
            <person name="Kronenberg Z."/>
            <person name="Feau N."/>
            <person name="Dhillon B."/>
            <person name="Hamelin R."/>
            <person name="Burleigh J."/>
            <person name="Smith J."/>
            <person name="Yandell M."/>
            <person name="Nelson C."/>
            <person name="Grigoriev I."/>
            <person name="Davis J."/>
        </authorList>
    </citation>
    <scope>NUCLEOTIDE SEQUENCE</scope>
    <source>
        <strain evidence="2">G11</strain>
    </source>
</reference>
<feature type="region of interest" description="Disordered" evidence="1">
    <location>
        <begin position="24"/>
        <end position="47"/>
    </location>
</feature>
<evidence type="ECO:0000313" key="3">
    <source>
        <dbReference type="Proteomes" id="UP000886653"/>
    </source>
</evidence>
<feature type="compositionally biased region" description="Polar residues" evidence="1">
    <location>
        <begin position="31"/>
        <end position="47"/>
    </location>
</feature>
<dbReference type="Proteomes" id="UP000886653">
    <property type="component" value="Unassembled WGS sequence"/>
</dbReference>
<sequence>MDSSRPILFFGHLTFTSLHRTSPACHPTAMQAPQNPEPSQKSYSPLPSSLRSTCYTKPICTYLSPWRSISVNQFFSTNSRLDISHKPNQSNQK</sequence>
<protein>
    <submittedName>
        <fullName evidence="2">Uncharacterized protein</fullName>
    </submittedName>
</protein>
<accession>A0A9P6NDB1</accession>
<keyword evidence="3" id="KW-1185">Reference proteome</keyword>
<comment type="caution">
    <text evidence="2">The sequence shown here is derived from an EMBL/GenBank/DDBJ whole genome shotgun (WGS) entry which is preliminary data.</text>
</comment>
<evidence type="ECO:0000256" key="1">
    <source>
        <dbReference type="SAM" id="MobiDB-lite"/>
    </source>
</evidence>
<name>A0A9P6NDB1_9BASI</name>
<dbReference type="EMBL" id="MU167377">
    <property type="protein sequence ID" value="KAG0141650.1"/>
    <property type="molecule type" value="Genomic_DNA"/>
</dbReference>
<organism evidence="2 3">
    <name type="scientific">Cronartium quercuum f. sp. fusiforme G11</name>
    <dbReference type="NCBI Taxonomy" id="708437"/>
    <lineage>
        <taxon>Eukaryota</taxon>
        <taxon>Fungi</taxon>
        <taxon>Dikarya</taxon>
        <taxon>Basidiomycota</taxon>
        <taxon>Pucciniomycotina</taxon>
        <taxon>Pucciniomycetes</taxon>
        <taxon>Pucciniales</taxon>
        <taxon>Coleosporiaceae</taxon>
        <taxon>Cronartium</taxon>
    </lineage>
</organism>
<proteinExistence type="predicted"/>